<dbReference type="EMBL" id="QXRZ01000001">
    <property type="protein sequence ID" value="RIL44727.1"/>
    <property type="molecule type" value="Genomic_DNA"/>
</dbReference>
<keyword evidence="6 10" id="KW-0812">Transmembrane</keyword>
<evidence type="ECO:0000256" key="5">
    <source>
        <dbReference type="ARBA" id="ARBA00022596"/>
    </source>
</evidence>
<dbReference type="PANTHER" id="PTHR43470">
    <property type="entry name" value="PHOSPHATE TRANSPORT SYSTEM PERMEASE PROTEIN PSTA-RELATED"/>
    <property type="match status" value="1"/>
</dbReference>
<evidence type="ECO:0000256" key="7">
    <source>
        <dbReference type="ARBA" id="ARBA00022989"/>
    </source>
</evidence>
<dbReference type="Proteomes" id="UP000283576">
    <property type="component" value="Unassembled WGS sequence"/>
</dbReference>
<name>A0A0D0QXH2_STAGA</name>
<keyword evidence="8" id="KW-0921">Nickel transport</keyword>
<dbReference type="InterPro" id="IPR005672">
    <property type="entry name" value="Phosphate_PstA"/>
</dbReference>
<dbReference type="STRING" id="1293.SH09_06055"/>
<organism evidence="13 16">
    <name type="scientific">Staphylococcus gallinarum</name>
    <dbReference type="NCBI Taxonomy" id="1293"/>
    <lineage>
        <taxon>Bacteria</taxon>
        <taxon>Bacillati</taxon>
        <taxon>Bacillota</taxon>
        <taxon>Bacilli</taxon>
        <taxon>Bacillales</taxon>
        <taxon>Staphylococcaceae</taxon>
        <taxon>Staphylococcus</taxon>
    </lineage>
</organism>
<dbReference type="SUPFAM" id="SSF161098">
    <property type="entry name" value="MetI-like"/>
    <property type="match status" value="1"/>
</dbReference>
<keyword evidence="5" id="KW-0533">Nickel</keyword>
<dbReference type="PANTHER" id="PTHR43470:SF5">
    <property type="entry name" value="PHOSPHATE TRANSPORT SYSTEM PERMEASE PROTEIN PSTA"/>
    <property type="match status" value="1"/>
</dbReference>
<evidence type="ECO:0000313" key="16">
    <source>
        <dbReference type="Proteomes" id="UP000283576"/>
    </source>
</evidence>
<feature type="transmembrane region" description="Helical" evidence="10">
    <location>
        <begin position="157"/>
        <end position="177"/>
    </location>
</feature>
<evidence type="ECO:0000256" key="4">
    <source>
        <dbReference type="ARBA" id="ARBA00022475"/>
    </source>
</evidence>
<evidence type="ECO:0000259" key="11">
    <source>
        <dbReference type="PROSITE" id="PS50928"/>
    </source>
</evidence>
<evidence type="ECO:0000256" key="9">
    <source>
        <dbReference type="ARBA" id="ARBA00023136"/>
    </source>
</evidence>
<dbReference type="RefSeq" id="WP_042738729.1">
    <property type="nucleotide sequence ID" value="NZ_BKAX01000003.1"/>
</dbReference>
<accession>A0A0D0QXH2</accession>
<dbReference type="Pfam" id="PF00528">
    <property type="entry name" value="BPD_transp_1"/>
    <property type="match status" value="1"/>
</dbReference>
<feature type="transmembrane region" description="Helical" evidence="10">
    <location>
        <begin position="33"/>
        <end position="55"/>
    </location>
</feature>
<feature type="transmembrane region" description="Helical" evidence="10">
    <location>
        <begin position="82"/>
        <end position="108"/>
    </location>
</feature>
<evidence type="ECO:0000256" key="8">
    <source>
        <dbReference type="ARBA" id="ARBA00023112"/>
    </source>
</evidence>
<sequence>MEQVNNNSKSLVNQNTVEKKLSSRLTKNKINKWAFFGCTMIGLLVLAVLLIDTLIKGAGHLTPSFFTNFSSSTPSMAGVKGALIGTIWLMITIIPISIILGVGTAIYLEEYAKDNAFTNFIKVCIANLAGVPSVVFGLLGLTIFVRGMGVEALALSNSVLAAALTMSLLILPVIIVASQEAIRSVPNSVREASYGLGGNKWQTIRRVVLPAAIPGILTGFILALSRALGETAPLILIGIPTVLLNLPSSVFDQFQALPMAIYNWAKLPQDEFQNVASAGIIVLLIILLLMNAIAIFLRNKYSKKY</sequence>
<dbReference type="CDD" id="cd06261">
    <property type="entry name" value="TM_PBP2"/>
    <property type="match status" value="1"/>
</dbReference>
<evidence type="ECO:0000313" key="14">
    <source>
        <dbReference type="EMBL" id="SUM32998.1"/>
    </source>
</evidence>
<reference evidence="13 16" key="1">
    <citation type="journal article" date="2016" name="Front. Microbiol.">
        <title>Comprehensive Phylogenetic Analysis of Bovine Non-aureus Staphylococci Species Based on Whole-Genome Sequencing.</title>
        <authorList>
            <person name="Naushad S."/>
            <person name="Barkema H.W."/>
            <person name="Luby C."/>
            <person name="Condas L.A."/>
            <person name="Nobrega D.B."/>
            <person name="Carson D.A."/>
            <person name="De Buck J."/>
        </authorList>
    </citation>
    <scope>NUCLEOTIDE SEQUENCE [LARGE SCALE GENOMIC DNA]</scope>
    <source>
        <strain evidence="13 16">SNUC 1388</strain>
    </source>
</reference>
<proteinExistence type="inferred from homology"/>
<keyword evidence="9 10" id="KW-0472">Membrane</keyword>
<evidence type="ECO:0000313" key="15">
    <source>
        <dbReference type="Proteomes" id="UP000255277"/>
    </source>
</evidence>
<evidence type="ECO:0000256" key="6">
    <source>
        <dbReference type="ARBA" id="ARBA00022692"/>
    </source>
</evidence>
<keyword evidence="7 10" id="KW-1133">Transmembrane helix</keyword>
<reference evidence="12 17" key="3">
    <citation type="submission" date="2019-07" db="EMBL/GenBank/DDBJ databases">
        <title>Whole genome shotgun sequence of Staphylococcus gallinarum NBRC 109767.</title>
        <authorList>
            <person name="Hosoyama A."/>
            <person name="Uohara A."/>
            <person name="Ohji S."/>
            <person name="Ichikawa N."/>
        </authorList>
    </citation>
    <scope>NUCLEOTIDE SEQUENCE [LARGE SCALE GENOMIC DNA]</scope>
    <source>
        <strain evidence="12 17">NBRC 109767</strain>
    </source>
</reference>
<protein>
    <recommendedName>
        <fullName evidence="10">Phosphate transport system permease protein PstA</fullName>
    </recommendedName>
</protein>
<comment type="similarity">
    <text evidence="2 10">Belongs to the binding-protein-dependent transport system permease family. CysTW subfamily.</text>
</comment>
<evidence type="ECO:0000313" key="12">
    <source>
        <dbReference type="EMBL" id="GEQ05082.1"/>
    </source>
</evidence>
<evidence type="ECO:0000256" key="2">
    <source>
        <dbReference type="ARBA" id="ARBA00007069"/>
    </source>
</evidence>
<dbReference type="GO" id="GO:0005886">
    <property type="term" value="C:plasma membrane"/>
    <property type="evidence" value="ECO:0007669"/>
    <property type="project" value="UniProtKB-SubCell"/>
</dbReference>
<feature type="domain" description="ABC transmembrane type-1" evidence="11">
    <location>
        <begin position="83"/>
        <end position="294"/>
    </location>
</feature>
<evidence type="ECO:0000313" key="13">
    <source>
        <dbReference type="EMBL" id="RIL44727.1"/>
    </source>
</evidence>
<comment type="subcellular location">
    <subcellularLocation>
        <location evidence="1 10">Cell membrane</location>
        <topology evidence="1 10">Multi-pass membrane protein</topology>
    </subcellularLocation>
</comment>
<reference evidence="14 15" key="2">
    <citation type="submission" date="2018-06" db="EMBL/GenBank/DDBJ databases">
        <authorList>
            <consortium name="Pathogen Informatics"/>
            <person name="Doyle S."/>
        </authorList>
    </citation>
    <scope>NUCLEOTIDE SEQUENCE [LARGE SCALE GENOMIC DNA]</scope>
    <source>
        <strain evidence="14 15">NCTC12195</strain>
    </source>
</reference>
<dbReference type="NCBIfam" id="TIGR00974">
    <property type="entry name" value="3a0107s02c"/>
    <property type="match status" value="1"/>
</dbReference>
<evidence type="ECO:0000313" key="17">
    <source>
        <dbReference type="Proteomes" id="UP000321057"/>
    </source>
</evidence>
<feature type="transmembrane region" description="Helical" evidence="10">
    <location>
        <begin position="207"/>
        <end position="228"/>
    </location>
</feature>
<gene>
    <name evidence="13" type="primary">pstA</name>
    <name evidence="13" type="ORF">BUZ01_01770</name>
    <name evidence="14" type="ORF">NCTC12195_02449</name>
    <name evidence="12" type="ORF">SGA02_09100</name>
</gene>
<keyword evidence="17" id="KW-1185">Reference proteome</keyword>
<dbReference type="Gene3D" id="1.10.3720.10">
    <property type="entry name" value="MetI-like"/>
    <property type="match status" value="1"/>
</dbReference>
<evidence type="ECO:0000256" key="3">
    <source>
        <dbReference type="ARBA" id="ARBA00022448"/>
    </source>
</evidence>
<dbReference type="GO" id="GO:0005315">
    <property type="term" value="F:phosphate transmembrane transporter activity"/>
    <property type="evidence" value="ECO:0007669"/>
    <property type="project" value="InterPro"/>
</dbReference>
<evidence type="ECO:0000256" key="1">
    <source>
        <dbReference type="ARBA" id="ARBA00004651"/>
    </source>
</evidence>
<dbReference type="Proteomes" id="UP000255277">
    <property type="component" value="Unassembled WGS sequence"/>
</dbReference>
<keyword evidence="3" id="KW-0813">Transport</keyword>
<dbReference type="GO" id="GO:0035435">
    <property type="term" value="P:phosphate ion transmembrane transport"/>
    <property type="evidence" value="ECO:0007669"/>
    <property type="project" value="InterPro"/>
</dbReference>
<dbReference type="EMBL" id="BKAX01000003">
    <property type="protein sequence ID" value="GEQ05082.1"/>
    <property type="molecule type" value="Genomic_DNA"/>
</dbReference>
<dbReference type="PROSITE" id="PS50928">
    <property type="entry name" value="ABC_TM1"/>
    <property type="match status" value="1"/>
</dbReference>
<keyword evidence="8" id="KW-0406">Ion transport</keyword>
<dbReference type="InterPro" id="IPR035906">
    <property type="entry name" value="MetI-like_sf"/>
</dbReference>
<keyword evidence="4 10" id="KW-1003">Cell membrane</keyword>
<feature type="transmembrane region" description="Helical" evidence="10">
    <location>
        <begin position="275"/>
        <end position="297"/>
    </location>
</feature>
<dbReference type="Proteomes" id="UP000321057">
    <property type="component" value="Unassembled WGS sequence"/>
</dbReference>
<dbReference type="AlphaFoldDB" id="A0A0D0QXH2"/>
<dbReference type="OrthoDB" id="9807065at2"/>
<feature type="transmembrane region" description="Helical" evidence="10">
    <location>
        <begin position="120"/>
        <end position="145"/>
    </location>
</feature>
<dbReference type="EMBL" id="UHDK01000001">
    <property type="protein sequence ID" value="SUM32998.1"/>
    <property type="molecule type" value="Genomic_DNA"/>
</dbReference>
<dbReference type="InterPro" id="IPR000515">
    <property type="entry name" value="MetI-like"/>
</dbReference>
<dbReference type="GO" id="GO:0015675">
    <property type="term" value="P:nickel cation transport"/>
    <property type="evidence" value="ECO:0007669"/>
    <property type="project" value="UniProtKB-KW"/>
</dbReference>
<evidence type="ECO:0000256" key="10">
    <source>
        <dbReference type="RuleBase" id="RU363043"/>
    </source>
</evidence>